<name>A0ABW0HDV3_9HYPH</name>
<protein>
    <submittedName>
        <fullName evidence="1">Uncharacterized protein</fullName>
    </submittedName>
</protein>
<comment type="caution">
    <text evidence="1">The sequence shown here is derived from an EMBL/GenBank/DDBJ whole genome shotgun (WGS) entry which is preliminary data.</text>
</comment>
<evidence type="ECO:0000313" key="1">
    <source>
        <dbReference type="EMBL" id="MFC5394543.1"/>
    </source>
</evidence>
<accession>A0ABW0HDV3</accession>
<dbReference type="RefSeq" id="WP_377009942.1">
    <property type="nucleotide sequence ID" value="NZ_JBHSLV010000031.1"/>
</dbReference>
<gene>
    <name evidence="1" type="ORF">ACFPPC_18040</name>
</gene>
<evidence type="ECO:0000313" key="2">
    <source>
        <dbReference type="Proteomes" id="UP001596104"/>
    </source>
</evidence>
<organism evidence="1 2">
    <name type="scientific">Bosea vestrisii</name>
    <dbReference type="NCBI Taxonomy" id="151416"/>
    <lineage>
        <taxon>Bacteria</taxon>
        <taxon>Pseudomonadati</taxon>
        <taxon>Pseudomonadota</taxon>
        <taxon>Alphaproteobacteria</taxon>
        <taxon>Hyphomicrobiales</taxon>
        <taxon>Boseaceae</taxon>
        <taxon>Bosea</taxon>
    </lineage>
</organism>
<dbReference type="EMBL" id="JBHSLV010000031">
    <property type="protein sequence ID" value="MFC5394543.1"/>
    <property type="molecule type" value="Genomic_DNA"/>
</dbReference>
<keyword evidence="2" id="KW-1185">Reference proteome</keyword>
<dbReference type="Proteomes" id="UP001596104">
    <property type="component" value="Unassembled WGS sequence"/>
</dbReference>
<sequence>MNKFFVGIICTAVLFCGDISVESAPKKTTYDSISEKLDAADLQTSLSLIIKNRTASPRYFEKSCDPSIRADNPLYPNIPYKECSYKEGELNGWVQLAVIPPVMLAGWITDACKMSGNTRRCVARLAAYIWESNQFSFPISGNIIENGRSAGASDDAYLNLVFLHGVTIPLPASVPQRQNVPLSKQREVFSELARTRAVERPAQVSRPAGVRREIYLKYADAMKDANGSNIDVGLSCPLSARKMGWLEVSRRSLVEAWNQPSHKLIAAAAIALEKGDFPGRIDC</sequence>
<proteinExistence type="predicted"/>
<reference evidence="2" key="1">
    <citation type="journal article" date="2019" name="Int. J. Syst. Evol. Microbiol.">
        <title>The Global Catalogue of Microorganisms (GCM) 10K type strain sequencing project: providing services to taxonomists for standard genome sequencing and annotation.</title>
        <authorList>
            <consortium name="The Broad Institute Genomics Platform"/>
            <consortium name="The Broad Institute Genome Sequencing Center for Infectious Disease"/>
            <person name="Wu L."/>
            <person name="Ma J."/>
        </authorList>
    </citation>
    <scope>NUCLEOTIDE SEQUENCE [LARGE SCALE GENOMIC DNA]</scope>
    <source>
        <strain evidence="2">CGMCC 1.16326</strain>
    </source>
</reference>